<name>A0A369JH87_HYPMA</name>
<dbReference type="Pfam" id="PF07956">
    <property type="entry name" value="DUF1690"/>
    <property type="match status" value="1"/>
</dbReference>
<evidence type="ECO:0000313" key="3">
    <source>
        <dbReference type="Proteomes" id="UP000076154"/>
    </source>
</evidence>
<feature type="region of interest" description="Disordered" evidence="1">
    <location>
        <begin position="1"/>
        <end position="49"/>
    </location>
</feature>
<reference evidence="2" key="1">
    <citation type="submission" date="2018-04" db="EMBL/GenBank/DDBJ databases">
        <title>Whole genome sequencing of Hypsizygus marmoreus.</title>
        <authorList>
            <person name="Choi I.-G."/>
            <person name="Min B."/>
            <person name="Kim J.-G."/>
            <person name="Kim S."/>
            <person name="Oh Y.-L."/>
            <person name="Kong W.-S."/>
            <person name="Park H."/>
            <person name="Jeong J."/>
            <person name="Song E.-S."/>
        </authorList>
    </citation>
    <scope>NUCLEOTIDE SEQUENCE [LARGE SCALE GENOMIC DNA]</scope>
    <source>
        <strain evidence="2">51987-8</strain>
    </source>
</reference>
<feature type="region of interest" description="Disordered" evidence="1">
    <location>
        <begin position="77"/>
        <end position="108"/>
    </location>
</feature>
<proteinExistence type="predicted"/>
<dbReference type="InterPro" id="IPR012471">
    <property type="entry name" value="DUF1690"/>
</dbReference>
<sequence>MGASQSRSEGDEKVFQSETPISFSQDVVNQLSDRLDTPETSPERQSSLDAIIRSRIHSELEHLKQEEEAVRQEIENALEKENLDRERSMVDESPEAAEDESVVGRIPSSTALMGDLEEIRSKVDKYQARRDLSEYPEVKAAGEAVISCYKANLTTPLECWQEVTKFKESVAQVEQKYFKTLQ</sequence>
<gene>
    <name evidence="2" type="ORF">Hypma_011339</name>
</gene>
<evidence type="ECO:0000256" key="1">
    <source>
        <dbReference type="SAM" id="MobiDB-lite"/>
    </source>
</evidence>
<feature type="compositionally biased region" description="Acidic residues" evidence="1">
    <location>
        <begin position="92"/>
        <end position="101"/>
    </location>
</feature>
<accession>A0A369JH87</accession>
<dbReference type="Proteomes" id="UP000076154">
    <property type="component" value="Unassembled WGS sequence"/>
</dbReference>
<dbReference type="EMBL" id="LUEZ02000055">
    <property type="protein sequence ID" value="RDB21549.1"/>
    <property type="molecule type" value="Genomic_DNA"/>
</dbReference>
<evidence type="ECO:0000313" key="2">
    <source>
        <dbReference type="EMBL" id="RDB21549.1"/>
    </source>
</evidence>
<dbReference type="InParanoid" id="A0A369JH87"/>
<dbReference type="OrthoDB" id="5544375at2759"/>
<comment type="caution">
    <text evidence="2">The sequence shown here is derived from an EMBL/GenBank/DDBJ whole genome shotgun (WGS) entry which is preliminary data.</text>
</comment>
<feature type="compositionally biased region" description="Polar residues" evidence="1">
    <location>
        <begin position="16"/>
        <end position="48"/>
    </location>
</feature>
<feature type="compositionally biased region" description="Basic and acidic residues" evidence="1">
    <location>
        <begin position="77"/>
        <end position="90"/>
    </location>
</feature>
<organism evidence="2 3">
    <name type="scientific">Hypsizygus marmoreus</name>
    <name type="common">White beech mushroom</name>
    <name type="synonym">Agaricus marmoreus</name>
    <dbReference type="NCBI Taxonomy" id="39966"/>
    <lineage>
        <taxon>Eukaryota</taxon>
        <taxon>Fungi</taxon>
        <taxon>Dikarya</taxon>
        <taxon>Basidiomycota</taxon>
        <taxon>Agaricomycotina</taxon>
        <taxon>Agaricomycetes</taxon>
        <taxon>Agaricomycetidae</taxon>
        <taxon>Agaricales</taxon>
        <taxon>Tricholomatineae</taxon>
        <taxon>Lyophyllaceae</taxon>
        <taxon>Hypsizygus</taxon>
    </lineage>
</organism>
<protein>
    <submittedName>
        <fullName evidence="2">MICOS complex subunit mic19</fullName>
    </submittedName>
</protein>
<keyword evidence="3" id="KW-1185">Reference proteome</keyword>
<dbReference type="AlphaFoldDB" id="A0A369JH87"/>